<evidence type="ECO:0000256" key="1">
    <source>
        <dbReference type="SAM" id="SignalP"/>
    </source>
</evidence>
<evidence type="ECO:0000313" key="2">
    <source>
        <dbReference type="EMBL" id="CAG5128105.1"/>
    </source>
</evidence>
<dbReference type="AlphaFoldDB" id="A0A8S3ZK39"/>
<comment type="caution">
    <text evidence="2">The sequence shown here is derived from an EMBL/GenBank/DDBJ whole genome shotgun (WGS) entry which is preliminary data.</text>
</comment>
<keyword evidence="3" id="KW-1185">Reference proteome</keyword>
<dbReference type="EMBL" id="CAJHNH020002924">
    <property type="protein sequence ID" value="CAG5128105.1"/>
    <property type="molecule type" value="Genomic_DNA"/>
</dbReference>
<evidence type="ECO:0000313" key="3">
    <source>
        <dbReference type="Proteomes" id="UP000678393"/>
    </source>
</evidence>
<dbReference type="Gene3D" id="2.60.120.260">
    <property type="entry name" value="Galactose-binding domain-like"/>
    <property type="match status" value="1"/>
</dbReference>
<dbReference type="SUPFAM" id="SSF49785">
    <property type="entry name" value="Galactose-binding domain-like"/>
    <property type="match status" value="1"/>
</dbReference>
<feature type="signal peptide" evidence="1">
    <location>
        <begin position="1"/>
        <end position="24"/>
    </location>
</feature>
<organism evidence="2 3">
    <name type="scientific">Candidula unifasciata</name>
    <dbReference type="NCBI Taxonomy" id="100452"/>
    <lineage>
        <taxon>Eukaryota</taxon>
        <taxon>Metazoa</taxon>
        <taxon>Spiralia</taxon>
        <taxon>Lophotrochozoa</taxon>
        <taxon>Mollusca</taxon>
        <taxon>Gastropoda</taxon>
        <taxon>Heterobranchia</taxon>
        <taxon>Euthyneura</taxon>
        <taxon>Panpulmonata</taxon>
        <taxon>Eupulmonata</taxon>
        <taxon>Stylommatophora</taxon>
        <taxon>Helicina</taxon>
        <taxon>Helicoidea</taxon>
        <taxon>Geomitridae</taxon>
        <taxon>Candidula</taxon>
    </lineage>
</organism>
<name>A0A8S3ZK39_9EUPU</name>
<keyword evidence="1" id="KW-0732">Signal</keyword>
<dbReference type="OrthoDB" id="6216427at2759"/>
<accession>A0A8S3ZK39</accession>
<sequence>MSAVVWQAVMILSSYVLLDSSVQGCSPGWFGQHCDFQCNCNVSLSCGSQGDCPPNERCKLGFFGPGCQYVDLAARSSGASSPPYLFDNDETSCNPDSQATSVLYALTHGTPVSWFRIYSRYNPRQYSFHVKINGFGPYDDERQYLVNQHVVDVMWGEVYEIKDITIVGNIAPTICSIQITTGRNVALKQFANQSSVFNGAQGQASNAVDGYTSDKINGNSCVVTREEAPAIWRLYFRRPHIVSRAYVYSS</sequence>
<reference evidence="2" key="1">
    <citation type="submission" date="2021-04" db="EMBL/GenBank/DDBJ databases">
        <authorList>
            <consortium name="Molecular Ecology Group"/>
        </authorList>
    </citation>
    <scope>NUCLEOTIDE SEQUENCE</scope>
</reference>
<feature type="non-terminal residue" evidence="2">
    <location>
        <position position="1"/>
    </location>
</feature>
<protein>
    <submittedName>
        <fullName evidence="2">Uncharacterized protein</fullName>
    </submittedName>
</protein>
<dbReference type="InterPro" id="IPR008979">
    <property type="entry name" value="Galactose-bd-like_sf"/>
</dbReference>
<gene>
    <name evidence="2" type="ORF">CUNI_LOCUS13663</name>
</gene>
<proteinExistence type="predicted"/>
<dbReference type="Proteomes" id="UP000678393">
    <property type="component" value="Unassembled WGS sequence"/>
</dbReference>
<feature type="chain" id="PRO_5035860245" evidence="1">
    <location>
        <begin position="25"/>
        <end position="250"/>
    </location>
</feature>